<protein>
    <submittedName>
        <fullName evidence="5">GntR family transcriptional regulator</fullName>
    </submittedName>
</protein>
<accession>A0ABU9BZF9</accession>
<dbReference type="Gene3D" id="1.10.10.10">
    <property type="entry name" value="Winged helix-like DNA-binding domain superfamily/Winged helix DNA-binding domain"/>
    <property type="match status" value="1"/>
</dbReference>
<keyword evidence="6" id="KW-1185">Reference proteome</keyword>
<evidence type="ECO:0000256" key="2">
    <source>
        <dbReference type="ARBA" id="ARBA00023125"/>
    </source>
</evidence>
<dbReference type="PROSITE" id="PS50949">
    <property type="entry name" value="HTH_GNTR"/>
    <property type="match status" value="1"/>
</dbReference>
<comment type="caution">
    <text evidence="5">The sequence shown here is derived from an EMBL/GenBank/DDBJ whole genome shotgun (WGS) entry which is preliminary data.</text>
</comment>
<sequence>MRTWDDRQPIYRQLADQLAGRLLDGEPTEGDPMPSVRQLASSFMINPVTVSRALQALSDDGLLEARRGMGLYVRPGARQRLKDLERQRFLDLEWPQLQQRLRRLGLTPEQLNWEA</sequence>
<dbReference type="InterPro" id="IPR036388">
    <property type="entry name" value="WH-like_DNA-bd_sf"/>
</dbReference>
<dbReference type="PANTHER" id="PTHR38445:SF10">
    <property type="entry name" value="GNTR-FAMILY TRANSCRIPTIONAL REGULATOR"/>
    <property type="match status" value="1"/>
</dbReference>
<dbReference type="EMBL" id="JBBUTI010000001">
    <property type="protein sequence ID" value="MEK8044781.1"/>
    <property type="molecule type" value="Genomic_DNA"/>
</dbReference>
<gene>
    <name evidence="5" type="ORF">AACH00_00315</name>
</gene>
<evidence type="ECO:0000313" key="6">
    <source>
        <dbReference type="Proteomes" id="UP001379945"/>
    </source>
</evidence>
<dbReference type="InterPro" id="IPR036390">
    <property type="entry name" value="WH_DNA-bd_sf"/>
</dbReference>
<dbReference type="Proteomes" id="UP001379945">
    <property type="component" value="Unassembled WGS sequence"/>
</dbReference>
<reference evidence="5 6" key="1">
    <citation type="submission" date="2024-04" db="EMBL/GenBank/DDBJ databases">
        <title>Novel species of the genus Ideonella isolated from streams.</title>
        <authorList>
            <person name="Lu H."/>
        </authorList>
    </citation>
    <scope>NUCLEOTIDE SEQUENCE [LARGE SCALE GENOMIC DNA]</scope>
    <source>
        <strain evidence="5 6">LYT19W</strain>
    </source>
</reference>
<evidence type="ECO:0000256" key="1">
    <source>
        <dbReference type="ARBA" id="ARBA00023015"/>
    </source>
</evidence>
<feature type="domain" description="HTH gntR-type" evidence="4">
    <location>
        <begin position="8"/>
        <end position="76"/>
    </location>
</feature>
<keyword evidence="1" id="KW-0805">Transcription regulation</keyword>
<organism evidence="5 6">
    <name type="scientific">Ideonella margarita</name>
    <dbReference type="NCBI Taxonomy" id="2984191"/>
    <lineage>
        <taxon>Bacteria</taxon>
        <taxon>Pseudomonadati</taxon>
        <taxon>Pseudomonadota</taxon>
        <taxon>Betaproteobacteria</taxon>
        <taxon>Burkholderiales</taxon>
        <taxon>Sphaerotilaceae</taxon>
        <taxon>Ideonella</taxon>
    </lineage>
</organism>
<evidence type="ECO:0000313" key="5">
    <source>
        <dbReference type="EMBL" id="MEK8044781.1"/>
    </source>
</evidence>
<dbReference type="CDD" id="cd07377">
    <property type="entry name" value="WHTH_GntR"/>
    <property type="match status" value="1"/>
</dbReference>
<dbReference type="SMART" id="SM00345">
    <property type="entry name" value="HTH_GNTR"/>
    <property type="match status" value="1"/>
</dbReference>
<name>A0ABU9BZF9_9BURK</name>
<dbReference type="RefSeq" id="WP_341396942.1">
    <property type="nucleotide sequence ID" value="NZ_JBBUTI010000001.1"/>
</dbReference>
<keyword evidence="3" id="KW-0804">Transcription</keyword>
<dbReference type="PANTHER" id="PTHR38445">
    <property type="entry name" value="HTH-TYPE TRANSCRIPTIONAL REPRESSOR YTRA"/>
    <property type="match status" value="1"/>
</dbReference>
<dbReference type="Pfam" id="PF00392">
    <property type="entry name" value="GntR"/>
    <property type="match status" value="1"/>
</dbReference>
<evidence type="ECO:0000256" key="3">
    <source>
        <dbReference type="ARBA" id="ARBA00023163"/>
    </source>
</evidence>
<evidence type="ECO:0000259" key="4">
    <source>
        <dbReference type="PROSITE" id="PS50949"/>
    </source>
</evidence>
<proteinExistence type="predicted"/>
<dbReference type="SUPFAM" id="SSF46785">
    <property type="entry name" value="Winged helix' DNA-binding domain"/>
    <property type="match status" value="1"/>
</dbReference>
<dbReference type="Gene3D" id="6.10.250.1220">
    <property type="match status" value="1"/>
</dbReference>
<dbReference type="InterPro" id="IPR000524">
    <property type="entry name" value="Tscrpt_reg_HTH_GntR"/>
</dbReference>
<keyword evidence="2" id="KW-0238">DNA-binding</keyword>